<organism evidence="2 3">
    <name type="scientific">Flaviaesturariibacter aridisoli</name>
    <dbReference type="NCBI Taxonomy" id="2545761"/>
    <lineage>
        <taxon>Bacteria</taxon>
        <taxon>Pseudomonadati</taxon>
        <taxon>Bacteroidota</taxon>
        <taxon>Chitinophagia</taxon>
        <taxon>Chitinophagales</taxon>
        <taxon>Chitinophagaceae</taxon>
        <taxon>Flaviaestuariibacter</taxon>
    </lineage>
</organism>
<proteinExistence type="predicted"/>
<dbReference type="EMBL" id="SKFH01000014">
    <property type="protein sequence ID" value="TCZ71007.1"/>
    <property type="molecule type" value="Genomic_DNA"/>
</dbReference>
<evidence type="ECO:0000256" key="1">
    <source>
        <dbReference type="SAM" id="SignalP"/>
    </source>
</evidence>
<dbReference type="Proteomes" id="UP000295164">
    <property type="component" value="Unassembled WGS sequence"/>
</dbReference>
<feature type="signal peptide" evidence="1">
    <location>
        <begin position="1"/>
        <end position="21"/>
    </location>
</feature>
<gene>
    <name evidence="2" type="ORF">E0486_10305</name>
</gene>
<evidence type="ECO:0000313" key="3">
    <source>
        <dbReference type="Proteomes" id="UP000295164"/>
    </source>
</evidence>
<evidence type="ECO:0000313" key="2">
    <source>
        <dbReference type="EMBL" id="TCZ71007.1"/>
    </source>
</evidence>
<keyword evidence="1" id="KW-0732">Signal</keyword>
<dbReference type="AlphaFoldDB" id="A0A4R4DYT8"/>
<keyword evidence="3" id="KW-1185">Reference proteome</keyword>
<reference evidence="2 3" key="1">
    <citation type="submission" date="2019-03" db="EMBL/GenBank/DDBJ databases">
        <authorList>
            <person name="Kim M.K.M."/>
        </authorList>
    </citation>
    <scope>NUCLEOTIDE SEQUENCE [LARGE SCALE GENOMIC DNA]</scope>
    <source>
        <strain evidence="2 3">17J68-15</strain>
    </source>
</reference>
<feature type="chain" id="PRO_5020300176" evidence="1">
    <location>
        <begin position="22"/>
        <end position="192"/>
    </location>
</feature>
<dbReference type="Pfam" id="PF16132">
    <property type="entry name" value="DUF4843"/>
    <property type="match status" value="1"/>
</dbReference>
<accession>A0A4R4DYT8</accession>
<name>A0A4R4DYT8_9BACT</name>
<dbReference type="PROSITE" id="PS51257">
    <property type="entry name" value="PROKAR_LIPOPROTEIN"/>
    <property type="match status" value="1"/>
</dbReference>
<dbReference type="OrthoDB" id="674388at2"/>
<protein>
    <submittedName>
        <fullName evidence="2">DUF4843 domain-containing protein</fullName>
    </submittedName>
</protein>
<sequence>MKQFKAILPLLLAVATFSACTKNEDKVFDSQPLVEWDAATYNARTSGYPFPLLTRVPQAYGRNVFTSATAYGAPADPALTRLYVAPAPATTTDTVTMRVNLVGPQMDHAQTFAVSVEPNFSTAVEGTHYMLIDRTVTIPAHSSFGYARWRVLNPGPLTPGGIPTVNVVFQLSGNSEVLASENYKYIGWGIAQ</sequence>
<dbReference type="RefSeq" id="WP_131852090.1">
    <property type="nucleotide sequence ID" value="NZ_SKFH01000014.1"/>
</dbReference>
<comment type="caution">
    <text evidence="2">The sequence shown here is derived from an EMBL/GenBank/DDBJ whole genome shotgun (WGS) entry which is preliminary data.</text>
</comment>
<dbReference type="InterPro" id="IPR032299">
    <property type="entry name" value="DUF4843"/>
</dbReference>